<protein>
    <recommendedName>
        <fullName evidence="2">DUF302 domain-containing protein</fullName>
    </recommendedName>
</protein>
<comment type="caution">
    <text evidence="3">The sequence shown here is derived from an EMBL/GenBank/DDBJ whole genome shotgun (WGS) entry which is preliminary data.</text>
</comment>
<organism evidence="3 4">
    <name type="scientific">endosymbiont of Galathealinum brachiosum</name>
    <dbReference type="NCBI Taxonomy" id="2200906"/>
    <lineage>
        <taxon>Bacteria</taxon>
        <taxon>Pseudomonadati</taxon>
        <taxon>Pseudomonadota</taxon>
        <taxon>Gammaproteobacteria</taxon>
        <taxon>sulfur-oxidizing symbionts</taxon>
    </lineage>
</organism>
<evidence type="ECO:0000313" key="3">
    <source>
        <dbReference type="EMBL" id="RDH81432.1"/>
    </source>
</evidence>
<dbReference type="InterPro" id="IPR005180">
    <property type="entry name" value="DUF302"/>
</dbReference>
<dbReference type="Gene3D" id="3.30.310.70">
    <property type="entry name" value="TT1751-like domain"/>
    <property type="match status" value="2"/>
</dbReference>
<feature type="domain" description="DUF302" evidence="2">
    <location>
        <begin position="380"/>
        <end position="427"/>
    </location>
</feature>
<dbReference type="EMBL" id="QFXC01000013">
    <property type="protein sequence ID" value="RDH81432.1"/>
    <property type="molecule type" value="Genomic_DNA"/>
</dbReference>
<accession>A0A370D945</accession>
<keyword evidence="1" id="KW-0732">Signal</keyword>
<evidence type="ECO:0000313" key="4">
    <source>
        <dbReference type="Proteomes" id="UP000254266"/>
    </source>
</evidence>
<dbReference type="InterPro" id="IPR035923">
    <property type="entry name" value="TT1751-like_sf"/>
</dbReference>
<dbReference type="SUPFAM" id="SSF103247">
    <property type="entry name" value="TT1751-like"/>
    <property type="match status" value="1"/>
</dbReference>
<feature type="chain" id="PRO_5016884252" description="DUF302 domain-containing protein" evidence="1">
    <location>
        <begin position="34"/>
        <end position="485"/>
    </location>
</feature>
<dbReference type="AlphaFoldDB" id="A0A370D945"/>
<proteinExistence type="predicted"/>
<evidence type="ECO:0000259" key="2">
    <source>
        <dbReference type="Pfam" id="PF03625"/>
    </source>
</evidence>
<evidence type="ECO:0000256" key="1">
    <source>
        <dbReference type="SAM" id="SignalP"/>
    </source>
</evidence>
<gene>
    <name evidence="3" type="ORF">DIZ80_15200</name>
</gene>
<feature type="signal peptide" evidence="1">
    <location>
        <begin position="1"/>
        <end position="33"/>
    </location>
</feature>
<keyword evidence="4" id="KW-1185">Reference proteome</keyword>
<dbReference type="Pfam" id="PF03625">
    <property type="entry name" value="DUF302"/>
    <property type="match status" value="1"/>
</dbReference>
<reference evidence="3 4" key="1">
    <citation type="journal article" date="2018" name="ISME J.">
        <title>Endosymbiont genomes yield clues of tubeworm success.</title>
        <authorList>
            <person name="Li Y."/>
            <person name="Liles M.R."/>
            <person name="Halanych K.M."/>
        </authorList>
    </citation>
    <scope>NUCLEOTIDE SEQUENCE [LARGE SCALE GENOMIC DNA]</scope>
    <source>
        <strain evidence="3">A1464</strain>
    </source>
</reference>
<dbReference type="Proteomes" id="UP000254266">
    <property type="component" value="Unassembled WGS sequence"/>
</dbReference>
<name>A0A370D945_9GAMM</name>
<sequence length="485" mass="52032">MKVKSTSTVNQWVKKSVCGGVLLALGLTMGSTAAVAGAPESKQGFKPFTPVSRIASMNVVRVKGQIDYTASYAKAREASVALATYVARMKEADQLGSDVIQGIDWKLGGTSKTCIDTRVCTDDEINHAVLAIPSPDPINPNDATYVETGVVTKANTKKANVLDFCNGKYAALAMGVDPITGSAEDGTGKYIVNGYSHAPALPCEVSIWLDEDKIYVDMLDPSAIFTLFFSDVLVSEEMADRDFRDALYAMPPQVKDEIKATIYAALLDFDPATKILDKKIGPVYDSMEDIIEVVASSDQQSPYKHVGYTKVDGGVFTETESKTVAQTIIDTLSKEAEGSTPGVHPTVIDEETGATLDSILSPKSSWRSARIAPISIPGKNHIIEACSPLYAKMAMSTGLSHVNALPCEITVKIIDGGTKLVISYLDPDFMLKSLFADISEEDKSKFGAIPGLIMTDLQNIVKAALEVNSGIAMNEGVQIKYNMLP</sequence>